<proteinExistence type="predicted"/>
<dbReference type="PANTHER" id="PTHR31225">
    <property type="entry name" value="OS04G0344100 PROTEIN-RELATED"/>
    <property type="match status" value="1"/>
</dbReference>
<comment type="caution">
    <text evidence="7">The sequence shown here is derived from an EMBL/GenBank/DDBJ whole genome shotgun (WGS) entry which is preliminary data.</text>
</comment>
<reference evidence="7 8" key="1">
    <citation type="submission" date="2024-01" db="EMBL/GenBank/DDBJ databases">
        <title>A telomere-to-telomere, gap-free genome of sweet tea (Lithocarpus litseifolius).</title>
        <authorList>
            <person name="Zhou J."/>
        </authorList>
    </citation>
    <scope>NUCLEOTIDE SEQUENCE [LARGE SCALE GENOMIC DNA]</scope>
    <source>
        <strain evidence="7">Zhou-2022a</strain>
        <tissue evidence="7">Leaf</tissue>
    </source>
</reference>
<keyword evidence="3" id="KW-0460">Magnesium</keyword>
<dbReference type="GO" id="GO:0000287">
    <property type="term" value="F:magnesium ion binding"/>
    <property type="evidence" value="ECO:0007669"/>
    <property type="project" value="InterPro"/>
</dbReference>
<dbReference type="Gene3D" id="1.10.600.10">
    <property type="entry name" value="Farnesyl Diphosphate Synthase"/>
    <property type="match status" value="1"/>
</dbReference>
<keyword evidence="2" id="KW-0479">Metal-binding</keyword>
<dbReference type="InterPro" id="IPR005630">
    <property type="entry name" value="Terpene_synthase_metal-bd"/>
</dbReference>
<dbReference type="InterPro" id="IPR036965">
    <property type="entry name" value="Terpene_synth_N_sf"/>
</dbReference>
<dbReference type="InterPro" id="IPR001906">
    <property type="entry name" value="Terpene_synth_N"/>
</dbReference>
<protein>
    <recommendedName>
        <fullName evidence="9">Sesquiterpene synthase</fullName>
    </recommendedName>
</protein>
<dbReference type="SFLD" id="SFLDS00005">
    <property type="entry name" value="Isoprenoid_Synthase_Type_I"/>
    <property type="match status" value="1"/>
</dbReference>
<feature type="domain" description="Terpene synthase N-terminal" evidence="5">
    <location>
        <begin position="30"/>
        <end position="206"/>
    </location>
</feature>
<comment type="cofactor">
    <cofactor evidence="1">
        <name>Mg(2+)</name>
        <dbReference type="ChEBI" id="CHEBI:18420"/>
    </cofactor>
</comment>
<dbReference type="InterPro" id="IPR050148">
    <property type="entry name" value="Terpene_synthase-like"/>
</dbReference>
<evidence type="ECO:0000256" key="2">
    <source>
        <dbReference type="ARBA" id="ARBA00022723"/>
    </source>
</evidence>
<dbReference type="EMBL" id="JAZDWU010000010">
    <property type="protein sequence ID" value="KAK9989331.1"/>
    <property type="molecule type" value="Genomic_DNA"/>
</dbReference>
<organism evidence="7 8">
    <name type="scientific">Lithocarpus litseifolius</name>
    <dbReference type="NCBI Taxonomy" id="425828"/>
    <lineage>
        <taxon>Eukaryota</taxon>
        <taxon>Viridiplantae</taxon>
        <taxon>Streptophyta</taxon>
        <taxon>Embryophyta</taxon>
        <taxon>Tracheophyta</taxon>
        <taxon>Spermatophyta</taxon>
        <taxon>Magnoliopsida</taxon>
        <taxon>eudicotyledons</taxon>
        <taxon>Gunneridae</taxon>
        <taxon>Pentapetalae</taxon>
        <taxon>rosids</taxon>
        <taxon>fabids</taxon>
        <taxon>Fagales</taxon>
        <taxon>Fagaceae</taxon>
        <taxon>Lithocarpus</taxon>
    </lineage>
</organism>
<evidence type="ECO:0000259" key="6">
    <source>
        <dbReference type="Pfam" id="PF03936"/>
    </source>
</evidence>
<dbReference type="CDD" id="cd00684">
    <property type="entry name" value="Terpene_cyclase_plant_C1"/>
    <property type="match status" value="1"/>
</dbReference>
<name>A0AAW2BU00_9ROSI</name>
<evidence type="ECO:0000313" key="8">
    <source>
        <dbReference type="Proteomes" id="UP001459277"/>
    </source>
</evidence>
<dbReference type="Gene3D" id="1.50.10.130">
    <property type="entry name" value="Terpene synthase, N-terminal domain"/>
    <property type="match status" value="1"/>
</dbReference>
<dbReference type="InterPro" id="IPR044814">
    <property type="entry name" value="Terpene_cyclase_plant_C1"/>
</dbReference>
<accession>A0AAW2BU00</accession>
<sequence length="489" mass="57250">MSHQIPMATAQTQNPDAKVHRRSANYRPSLWGDHFLSYSNKSEETIDDLEQVQRLKEEVQRMLMAPIDNLLEKLELIDAIQRLGVSYHFEGEIDEVLQQIHRYHYTCDVQESDDALYTVALHFRLLRQQGYNIPSDIFNKFKDNMGNFKESLTNDVKGMLSFYEVTHMRVHGEDILDEALKFTTTHLESMAINFSPPLATQVSHALNRPIRKCLPRVEARQYFSIYQENASHNEVLLNFAKLDFNMLQKQHQKELSHITRWWKGINVATNLSFARDRVVELYFWILGVYFEPQYSLARRIFTKTICMASIIDDIYDVYGTHEELELFTDAIKRWDISRIDQLPKYMKLCYKVLLDVFEEIEEEMCKDGRLYCVYYAKVAIKKLVQAYFEEAVWLKEKYIPTMEEYMSNALISCGYLTLSTISFIAMGDIVTKEALEWVIKEPKIVRAASIINRLMDDIVSNEFEQERGHVVSGIECYMKQYGVSIARGT</sequence>
<keyword evidence="8" id="KW-1185">Reference proteome</keyword>
<evidence type="ECO:0000313" key="7">
    <source>
        <dbReference type="EMBL" id="KAK9989331.1"/>
    </source>
</evidence>
<dbReference type="SUPFAM" id="SSF48576">
    <property type="entry name" value="Terpenoid synthases"/>
    <property type="match status" value="1"/>
</dbReference>
<dbReference type="FunFam" id="1.50.10.130:FF:000001">
    <property type="entry name" value="Isoprene synthase, chloroplastic"/>
    <property type="match status" value="1"/>
</dbReference>
<dbReference type="FunFam" id="1.10.600.10:FF:000007">
    <property type="entry name" value="Isoprene synthase, chloroplastic"/>
    <property type="match status" value="1"/>
</dbReference>
<dbReference type="InterPro" id="IPR008930">
    <property type="entry name" value="Terpenoid_cyclase/PrenylTrfase"/>
</dbReference>
<evidence type="ECO:0000256" key="1">
    <source>
        <dbReference type="ARBA" id="ARBA00001946"/>
    </source>
</evidence>
<evidence type="ECO:0000256" key="3">
    <source>
        <dbReference type="ARBA" id="ARBA00022842"/>
    </source>
</evidence>
<dbReference type="InterPro" id="IPR008949">
    <property type="entry name" value="Isoprenoid_synthase_dom_sf"/>
</dbReference>
<keyword evidence="4" id="KW-0456">Lyase</keyword>
<evidence type="ECO:0008006" key="9">
    <source>
        <dbReference type="Google" id="ProtNLM"/>
    </source>
</evidence>
<dbReference type="PANTHER" id="PTHR31225:SF221">
    <property type="entry name" value="(-)-GERMACRENE D SYNTHASE"/>
    <property type="match status" value="1"/>
</dbReference>
<dbReference type="AlphaFoldDB" id="A0AAW2BU00"/>
<dbReference type="Pfam" id="PF01397">
    <property type="entry name" value="Terpene_synth"/>
    <property type="match status" value="1"/>
</dbReference>
<evidence type="ECO:0000256" key="4">
    <source>
        <dbReference type="ARBA" id="ARBA00023239"/>
    </source>
</evidence>
<gene>
    <name evidence="7" type="ORF">SO802_029570</name>
</gene>
<dbReference type="Pfam" id="PF03936">
    <property type="entry name" value="Terpene_synth_C"/>
    <property type="match status" value="1"/>
</dbReference>
<dbReference type="Proteomes" id="UP001459277">
    <property type="component" value="Unassembled WGS sequence"/>
</dbReference>
<dbReference type="GO" id="GO:0016102">
    <property type="term" value="P:diterpenoid biosynthetic process"/>
    <property type="evidence" value="ECO:0007669"/>
    <property type="project" value="InterPro"/>
</dbReference>
<feature type="domain" description="Terpene synthase metal-binding" evidence="6">
    <location>
        <begin position="264"/>
        <end position="485"/>
    </location>
</feature>
<dbReference type="SUPFAM" id="SSF48239">
    <property type="entry name" value="Terpenoid cyclases/Protein prenyltransferases"/>
    <property type="match status" value="1"/>
</dbReference>
<dbReference type="SFLD" id="SFLDG01019">
    <property type="entry name" value="Terpene_Cyclase_Like_1_C_Termi"/>
    <property type="match status" value="1"/>
</dbReference>
<dbReference type="GO" id="GO:0010333">
    <property type="term" value="F:terpene synthase activity"/>
    <property type="evidence" value="ECO:0007669"/>
    <property type="project" value="InterPro"/>
</dbReference>
<dbReference type="InterPro" id="IPR034741">
    <property type="entry name" value="Terpene_cyclase-like_1_C"/>
</dbReference>
<evidence type="ECO:0000259" key="5">
    <source>
        <dbReference type="Pfam" id="PF01397"/>
    </source>
</evidence>